<dbReference type="Proteomes" id="UP000182444">
    <property type="component" value="Chromosome 1E"/>
</dbReference>
<dbReference type="NCBIfam" id="TIGR00797">
    <property type="entry name" value="matE"/>
    <property type="match status" value="1"/>
</dbReference>
<dbReference type="InterPro" id="IPR002528">
    <property type="entry name" value="MATE_fam"/>
</dbReference>
<dbReference type="eggNOG" id="KOG1347">
    <property type="taxonomic scope" value="Eukaryota"/>
</dbReference>
<name>A0A1D8NK52_YARLL</name>
<feature type="compositionally biased region" description="Basic and acidic residues" evidence="6">
    <location>
        <begin position="86"/>
        <end position="95"/>
    </location>
</feature>
<protein>
    <submittedName>
        <fullName evidence="9">Mate-domain-containing protein</fullName>
    </submittedName>
</protein>
<feature type="transmembrane region" description="Helical" evidence="7">
    <location>
        <begin position="533"/>
        <end position="554"/>
    </location>
</feature>
<evidence type="ECO:0000256" key="3">
    <source>
        <dbReference type="ARBA" id="ARBA00022692"/>
    </source>
</evidence>
<evidence type="ECO:0000313" key="9">
    <source>
        <dbReference type="EMBL" id="RDW27020.1"/>
    </source>
</evidence>
<evidence type="ECO:0000256" key="7">
    <source>
        <dbReference type="SAM" id="Phobius"/>
    </source>
</evidence>
<evidence type="ECO:0000256" key="4">
    <source>
        <dbReference type="ARBA" id="ARBA00022989"/>
    </source>
</evidence>
<keyword evidence="4 7" id="KW-1133">Transmembrane helix</keyword>
<dbReference type="Pfam" id="PF01554">
    <property type="entry name" value="MatE"/>
    <property type="match status" value="2"/>
</dbReference>
<proteinExistence type="inferred from homology"/>
<feature type="transmembrane region" description="Helical" evidence="7">
    <location>
        <begin position="460"/>
        <end position="480"/>
    </location>
</feature>
<evidence type="ECO:0000256" key="1">
    <source>
        <dbReference type="ARBA" id="ARBA00004141"/>
    </source>
</evidence>
<feature type="transmembrane region" description="Helical" evidence="7">
    <location>
        <begin position="235"/>
        <end position="256"/>
    </location>
</feature>
<dbReference type="AlphaFoldDB" id="A0A1D8NK52"/>
<comment type="subcellular location">
    <subcellularLocation>
        <location evidence="1">Membrane</location>
        <topology evidence="1">Multi-pass membrane protein</topology>
    </subcellularLocation>
</comment>
<feature type="compositionally biased region" description="Acidic residues" evidence="6">
    <location>
        <begin position="58"/>
        <end position="74"/>
    </location>
</feature>
<dbReference type="GeneID" id="2912372"/>
<sequence>MSSYDSHLLGSSAETAPIAISETPQKKKGGHFNRTPNSAGAAFGSLGRSGVRVSYNYSDEDDDDETNDDSEFDDASSMYSTQAERATQEQEELLKKARPQANYGGTSNGNNNNNNSYGGTTTHARTREERRAVYKAFDAAVRKGEIQTTASTETKTILKYSAPLTMTFLMQYSLTVASVFSVGHLGKNELAACSLASMTSAITGFAVVHGVATCLDTLCAQAYGRKDYKMVGVHFLRCTIFLWIIAVPIILLWAVFGRQLLHLLLDDPELIHFAALYLEVLACGFPAYILFENLKHYLQSQGDFNAGTYILLICAPINISLNYLLVWNEHFGLGYVGAPIAVVFTDWLMATMLSLYVVFINGRKCWCGFRPDNLFTGWGRMIRLAIPGIIMVEAEWLAFEIVTFAASRFGTDALACQSVLVSVCGIIYQIPFAIGIAASTRIANLVGANLTAAARISARMAAVISLVFGVLNMAFMLGLRDTIGKMFTNDEAVLQLVRETMPFAALFQVNDSLGVISGGILRAQGRQRIGGYLNLFFYYVVGLPAGVIFAFHWGYGIEGFWIGLTIGVFFVSILQLYFVWKSNWREIVKDALRDGKTQAATTHA</sequence>
<feature type="transmembrane region" description="Helical" evidence="7">
    <location>
        <begin position="303"/>
        <end position="326"/>
    </location>
</feature>
<evidence type="ECO:0000313" key="8">
    <source>
        <dbReference type="EMBL" id="AOW05989.1"/>
    </source>
</evidence>
<dbReference type="OMA" id="WFFVWKL"/>
<dbReference type="OrthoDB" id="2126698at2759"/>
<feature type="transmembrane region" description="Helical" evidence="7">
    <location>
        <begin position="338"/>
        <end position="360"/>
    </location>
</feature>
<comment type="similarity">
    <text evidence="2">Belongs to the multi antimicrobial extrusion (MATE) (TC 2.A.66.1) family.</text>
</comment>
<evidence type="ECO:0000256" key="2">
    <source>
        <dbReference type="ARBA" id="ARBA00010199"/>
    </source>
</evidence>
<organism evidence="8 10">
    <name type="scientific">Yarrowia lipolytica</name>
    <name type="common">Candida lipolytica</name>
    <dbReference type="NCBI Taxonomy" id="4952"/>
    <lineage>
        <taxon>Eukaryota</taxon>
        <taxon>Fungi</taxon>
        <taxon>Dikarya</taxon>
        <taxon>Ascomycota</taxon>
        <taxon>Saccharomycotina</taxon>
        <taxon>Dipodascomycetes</taxon>
        <taxon>Dipodascales</taxon>
        <taxon>Dipodascales incertae sedis</taxon>
        <taxon>Yarrowia</taxon>
    </lineage>
</organism>
<evidence type="ECO:0000256" key="6">
    <source>
        <dbReference type="SAM" id="MobiDB-lite"/>
    </source>
</evidence>
<dbReference type="VEuPathDB" id="FungiDB:YALI0_E26345g"/>
<feature type="transmembrane region" description="Helical" evidence="7">
    <location>
        <begin position="419"/>
        <end position="439"/>
    </location>
</feature>
<dbReference type="EMBL" id="KZ858970">
    <property type="protein sequence ID" value="RDW27020.1"/>
    <property type="molecule type" value="Genomic_DNA"/>
</dbReference>
<dbReference type="VEuPathDB" id="FungiDB:YALI1_E31229g"/>
<feature type="region of interest" description="Disordered" evidence="6">
    <location>
        <begin position="1"/>
        <end position="124"/>
    </location>
</feature>
<feature type="transmembrane region" description="Helical" evidence="7">
    <location>
        <begin position="271"/>
        <end position="291"/>
    </location>
</feature>
<evidence type="ECO:0000313" key="11">
    <source>
        <dbReference type="Proteomes" id="UP000256601"/>
    </source>
</evidence>
<feature type="compositionally biased region" description="Low complexity" evidence="6">
    <location>
        <begin position="102"/>
        <end position="123"/>
    </location>
</feature>
<dbReference type="CDD" id="cd13132">
    <property type="entry name" value="MATE_eukaryotic"/>
    <property type="match status" value="1"/>
</dbReference>
<dbReference type="GO" id="GO:0015297">
    <property type="term" value="F:antiporter activity"/>
    <property type="evidence" value="ECO:0007669"/>
    <property type="project" value="InterPro"/>
</dbReference>
<keyword evidence="5 7" id="KW-0472">Membrane</keyword>
<dbReference type="Proteomes" id="UP000256601">
    <property type="component" value="Unassembled WGS sequence"/>
</dbReference>
<evidence type="ECO:0000256" key="5">
    <source>
        <dbReference type="ARBA" id="ARBA00023136"/>
    </source>
</evidence>
<dbReference type="RefSeq" id="XP_504421.1">
    <property type="nucleotide sequence ID" value="XM_504421.1"/>
</dbReference>
<accession>A0A1D8NK52</accession>
<dbReference type="KEGG" id="yli:2912372"/>
<dbReference type="EMBL" id="CP017557">
    <property type="protein sequence ID" value="AOW05989.1"/>
    <property type="molecule type" value="Genomic_DNA"/>
</dbReference>
<feature type="transmembrane region" description="Helical" evidence="7">
    <location>
        <begin position="560"/>
        <end position="580"/>
    </location>
</feature>
<evidence type="ECO:0000313" key="10">
    <source>
        <dbReference type="Proteomes" id="UP000182444"/>
    </source>
</evidence>
<dbReference type="GO" id="GO:1990961">
    <property type="term" value="P:xenobiotic detoxification by transmembrane export across the plasma membrane"/>
    <property type="evidence" value="ECO:0007669"/>
    <property type="project" value="InterPro"/>
</dbReference>
<keyword evidence="3 7" id="KW-0812">Transmembrane</keyword>
<reference evidence="9 11" key="2">
    <citation type="submission" date="2018-07" db="EMBL/GenBank/DDBJ databases">
        <title>Draft Genome Assemblies for Five Robust Yarrowia lipolytica Strains Exhibiting High Lipid Production and Pentose Sugar Utilization and Sugar Alcohol Secretion from Undetoxified Lignocellulosic Biomass Hydrolysates.</title>
        <authorList>
            <consortium name="DOE Joint Genome Institute"/>
            <person name="Walker C."/>
            <person name="Ryu S."/>
            <person name="Na H."/>
            <person name="Zane M."/>
            <person name="LaButti K."/>
            <person name="Lipzen A."/>
            <person name="Haridas S."/>
            <person name="Barry K."/>
            <person name="Grigoriev I.V."/>
            <person name="Quarterman J."/>
            <person name="Slininger P."/>
            <person name="Dien B."/>
            <person name="Trinh C.T."/>
        </authorList>
    </citation>
    <scope>NUCLEOTIDE SEQUENCE [LARGE SCALE GENOMIC DNA]</scope>
    <source>
        <strain evidence="9 11">YB392</strain>
    </source>
</reference>
<reference evidence="8 10" key="1">
    <citation type="journal article" date="2016" name="PLoS ONE">
        <title>Sequence Assembly of Yarrowia lipolytica Strain W29/CLIB89 Shows Transposable Element Diversity.</title>
        <authorList>
            <person name="Magnan C."/>
            <person name="Yu J."/>
            <person name="Chang I."/>
            <person name="Jahn E."/>
            <person name="Kanomata Y."/>
            <person name="Wu J."/>
            <person name="Zeller M."/>
            <person name="Oakes M."/>
            <person name="Baldi P."/>
            <person name="Sandmeyer S."/>
        </authorList>
    </citation>
    <scope>NUCLEOTIDE SEQUENCE [LARGE SCALE GENOMIC DNA]</scope>
    <source>
        <strain evidence="8">CLIB89</strain>
        <strain evidence="10">CLIB89(W29)</strain>
    </source>
</reference>
<gene>
    <name evidence="9" type="ORF">B0I71DRAFT_129895</name>
    <name evidence="8" type="ORF">YALI1_E31229g</name>
</gene>
<dbReference type="GO" id="GO:0042910">
    <property type="term" value="F:xenobiotic transmembrane transporter activity"/>
    <property type="evidence" value="ECO:0007669"/>
    <property type="project" value="InterPro"/>
</dbReference>
<dbReference type="PANTHER" id="PTHR11206">
    <property type="entry name" value="MULTIDRUG RESISTANCE PROTEIN"/>
    <property type="match status" value="1"/>
</dbReference>
<dbReference type="InterPro" id="IPR045069">
    <property type="entry name" value="MATE_euk"/>
</dbReference>
<dbReference type="GO" id="GO:0016020">
    <property type="term" value="C:membrane"/>
    <property type="evidence" value="ECO:0007669"/>
    <property type="project" value="UniProtKB-SubCell"/>
</dbReference>